<organism evidence="4 5">
    <name type="scientific">Apiospora marii</name>
    <dbReference type="NCBI Taxonomy" id="335849"/>
    <lineage>
        <taxon>Eukaryota</taxon>
        <taxon>Fungi</taxon>
        <taxon>Dikarya</taxon>
        <taxon>Ascomycota</taxon>
        <taxon>Pezizomycotina</taxon>
        <taxon>Sordariomycetes</taxon>
        <taxon>Xylariomycetidae</taxon>
        <taxon>Amphisphaeriales</taxon>
        <taxon>Apiosporaceae</taxon>
        <taxon>Apiospora</taxon>
    </lineage>
</organism>
<protein>
    <submittedName>
        <fullName evidence="4">Ankyrin repeat-containing protein</fullName>
    </submittedName>
</protein>
<dbReference type="PANTHER" id="PTHR24198:SF165">
    <property type="entry name" value="ANKYRIN REPEAT-CONTAINING PROTEIN-RELATED"/>
    <property type="match status" value="1"/>
</dbReference>
<dbReference type="Pfam" id="PF00023">
    <property type="entry name" value="Ank"/>
    <property type="match status" value="2"/>
</dbReference>
<feature type="repeat" description="ANK" evidence="3">
    <location>
        <begin position="287"/>
        <end position="319"/>
    </location>
</feature>
<dbReference type="PROSITE" id="PS50297">
    <property type="entry name" value="ANK_REP_REGION"/>
    <property type="match status" value="5"/>
</dbReference>
<comment type="caution">
    <text evidence="4">The sequence shown here is derived from an EMBL/GenBank/DDBJ whole genome shotgun (WGS) entry which is preliminary data.</text>
</comment>
<dbReference type="PANTHER" id="PTHR24198">
    <property type="entry name" value="ANKYRIN REPEAT AND PROTEIN KINASE DOMAIN-CONTAINING PROTEIN"/>
    <property type="match status" value="1"/>
</dbReference>
<name>A0ABR1R8K3_9PEZI</name>
<dbReference type="InterPro" id="IPR002110">
    <property type="entry name" value="Ankyrin_rpt"/>
</dbReference>
<dbReference type="Pfam" id="PF12796">
    <property type="entry name" value="Ank_2"/>
    <property type="match status" value="3"/>
</dbReference>
<dbReference type="Proteomes" id="UP001396898">
    <property type="component" value="Unassembled WGS sequence"/>
</dbReference>
<dbReference type="PROSITE" id="PS50088">
    <property type="entry name" value="ANK_REPEAT"/>
    <property type="match status" value="7"/>
</dbReference>
<keyword evidence="5" id="KW-1185">Reference proteome</keyword>
<evidence type="ECO:0000256" key="3">
    <source>
        <dbReference type="PROSITE-ProRule" id="PRU00023"/>
    </source>
</evidence>
<feature type="repeat" description="ANK" evidence="3">
    <location>
        <begin position="320"/>
        <end position="352"/>
    </location>
</feature>
<sequence length="479" mass="51650">MELEQILRDVMRSDDASDLEGLLEAGVSTETILNDWRDRPLHIMARKGNLRGFQALLKHGVLVDEPNDNNTTPLLTALTNHHVEISLAILDAGANPCSKTKLGKTPLYYAAWGNLLAPIEKLLASGADVNAPDSDGRTPLHMAMQPVRNGKSLSLDSKVLDALLGYGADPTAALYKTALTPLHFLAEWGKSAELERLARKARTLDLFLTSSYELPGATPLLLAAYHGNHVSVQKLLDCGADPNARSPIDTRLPTALWAAFDQKKYGSARKLLDKGADPDCCLSKKFEGISMLHHAATIGDVKAIERLLKYKASVDIKSSKEDTPLMMAVTANQVEAAKLLVENRASVNITFRRYNNATALIQAAKVGSLPMVHLLCRNGANLTHRTPGDNMSAFLQAVSLGHVDCAIYLLALGADIDEQDAVGRRPLHFAASSGRAEVVRWLLSMEADGSVRTSGAETAEGLARQGGHHDIVALLASTE</sequence>
<gene>
    <name evidence="4" type="ORF">PG991_014314</name>
</gene>
<dbReference type="SUPFAM" id="SSF48403">
    <property type="entry name" value="Ankyrin repeat"/>
    <property type="match status" value="2"/>
</dbReference>
<keyword evidence="2 3" id="KW-0040">ANK repeat</keyword>
<dbReference type="Pfam" id="PF13637">
    <property type="entry name" value="Ank_4"/>
    <property type="match status" value="1"/>
</dbReference>
<evidence type="ECO:0000313" key="4">
    <source>
        <dbReference type="EMBL" id="KAK8002092.1"/>
    </source>
</evidence>
<reference evidence="4 5" key="1">
    <citation type="submission" date="2023-01" db="EMBL/GenBank/DDBJ databases">
        <title>Analysis of 21 Apiospora genomes using comparative genomics revels a genus with tremendous synthesis potential of carbohydrate active enzymes and secondary metabolites.</title>
        <authorList>
            <person name="Sorensen T."/>
        </authorList>
    </citation>
    <scope>NUCLEOTIDE SEQUENCE [LARGE SCALE GENOMIC DNA]</scope>
    <source>
        <strain evidence="4 5">CBS 20057</strain>
    </source>
</reference>
<dbReference type="EMBL" id="JAQQWI010000018">
    <property type="protein sequence ID" value="KAK8002092.1"/>
    <property type="molecule type" value="Genomic_DNA"/>
</dbReference>
<dbReference type="SMART" id="SM00248">
    <property type="entry name" value="ANK"/>
    <property type="match status" value="12"/>
</dbReference>
<feature type="repeat" description="ANK" evidence="3">
    <location>
        <begin position="102"/>
        <end position="134"/>
    </location>
</feature>
<proteinExistence type="predicted"/>
<evidence type="ECO:0000256" key="1">
    <source>
        <dbReference type="ARBA" id="ARBA00022737"/>
    </source>
</evidence>
<evidence type="ECO:0000313" key="5">
    <source>
        <dbReference type="Proteomes" id="UP001396898"/>
    </source>
</evidence>
<feature type="repeat" description="ANK" evidence="3">
    <location>
        <begin position="355"/>
        <end position="387"/>
    </location>
</feature>
<feature type="repeat" description="ANK" evidence="3">
    <location>
        <begin position="215"/>
        <end position="247"/>
    </location>
</feature>
<feature type="repeat" description="ANK" evidence="3">
    <location>
        <begin position="389"/>
        <end position="421"/>
    </location>
</feature>
<evidence type="ECO:0000256" key="2">
    <source>
        <dbReference type="ARBA" id="ARBA00023043"/>
    </source>
</evidence>
<dbReference type="Gene3D" id="1.25.40.20">
    <property type="entry name" value="Ankyrin repeat-containing domain"/>
    <property type="match status" value="5"/>
</dbReference>
<keyword evidence="1" id="KW-0677">Repeat</keyword>
<accession>A0ABR1R8K3</accession>
<feature type="repeat" description="ANK" evidence="3">
    <location>
        <begin position="422"/>
        <end position="454"/>
    </location>
</feature>
<dbReference type="InterPro" id="IPR036770">
    <property type="entry name" value="Ankyrin_rpt-contain_sf"/>
</dbReference>